<reference evidence="3" key="1">
    <citation type="journal article" date="2019" name="Int. J. Syst. Evol. Microbiol.">
        <title>The Global Catalogue of Microorganisms (GCM) 10K type strain sequencing project: providing services to taxonomists for standard genome sequencing and annotation.</title>
        <authorList>
            <consortium name="The Broad Institute Genomics Platform"/>
            <consortium name="The Broad Institute Genome Sequencing Center for Infectious Disease"/>
            <person name="Wu L."/>
            <person name="Ma J."/>
        </authorList>
    </citation>
    <scope>NUCLEOTIDE SEQUENCE [LARGE SCALE GENOMIC DNA]</scope>
    <source>
        <strain evidence="3">KACC 12507</strain>
    </source>
</reference>
<keyword evidence="1" id="KW-0812">Transmembrane</keyword>
<name>A0ABV9LYJ7_9ALTE</name>
<evidence type="ECO:0000313" key="3">
    <source>
        <dbReference type="Proteomes" id="UP001595897"/>
    </source>
</evidence>
<comment type="caution">
    <text evidence="2">The sequence shown here is derived from an EMBL/GenBank/DDBJ whole genome shotgun (WGS) entry which is preliminary data.</text>
</comment>
<sequence>MNDDYWAVRPQRNWLKTFLIGGFWLVLLGALVFAFVRSKQASDLREQGQTEIAWDTQLLACNEIVDAEPTDQFNRCLEMAEDGWIDAASRIAWAYSRDGEYQSWQSAYEWLAWLKDHDRYAELLSYIVLFEIGDSKESKLKGERGIRALAMKNEAAASAYLASLYYLELNALERRSNMAWLLERAYNGSNYWVMPDAMATVYANGYLSKADPDKAQALLIEASERDFPFNANNVAWQFATTTNPALANYPKALELAQKVTSNPEHANNFVYVDTLAAAYAANNMFEDAVRAQKEALELITLASENDDSLKPEVENFKKRLALFESQQRYEEVIPLEIAKAKSSASATADTAEIAASAESAETTASTQLTALDAKGRVFFENLKKQIEQALIANLYVELQAPEIAPQ</sequence>
<gene>
    <name evidence="2" type="ORF">ACFO4O_13860</name>
</gene>
<protein>
    <recommendedName>
        <fullName evidence="4">Tetratricopeptide repeat protein</fullName>
    </recommendedName>
</protein>
<organism evidence="2 3">
    <name type="scientific">Glaciecola siphonariae</name>
    <dbReference type="NCBI Taxonomy" id="521012"/>
    <lineage>
        <taxon>Bacteria</taxon>
        <taxon>Pseudomonadati</taxon>
        <taxon>Pseudomonadota</taxon>
        <taxon>Gammaproteobacteria</taxon>
        <taxon>Alteromonadales</taxon>
        <taxon>Alteromonadaceae</taxon>
        <taxon>Glaciecola</taxon>
    </lineage>
</organism>
<keyword evidence="1" id="KW-0472">Membrane</keyword>
<keyword evidence="3" id="KW-1185">Reference proteome</keyword>
<keyword evidence="1" id="KW-1133">Transmembrane helix</keyword>
<dbReference type="SUPFAM" id="SSF81901">
    <property type="entry name" value="HCP-like"/>
    <property type="match status" value="1"/>
</dbReference>
<dbReference type="Proteomes" id="UP001595897">
    <property type="component" value="Unassembled WGS sequence"/>
</dbReference>
<evidence type="ECO:0008006" key="4">
    <source>
        <dbReference type="Google" id="ProtNLM"/>
    </source>
</evidence>
<accession>A0ABV9LYJ7</accession>
<evidence type="ECO:0000313" key="2">
    <source>
        <dbReference type="EMBL" id="MFC4701254.1"/>
    </source>
</evidence>
<dbReference type="RefSeq" id="WP_382409513.1">
    <property type="nucleotide sequence ID" value="NZ_JBHSGU010000005.1"/>
</dbReference>
<evidence type="ECO:0000256" key="1">
    <source>
        <dbReference type="SAM" id="Phobius"/>
    </source>
</evidence>
<proteinExistence type="predicted"/>
<dbReference type="EMBL" id="JBHSGU010000005">
    <property type="protein sequence ID" value="MFC4701254.1"/>
    <property type="molecule type" value="Genomic_DNA"/>
</dbReference>
<feature type="transmembrane region" description="Helical" evidence="1">
    <location>
        <begin position="14"/>
        <end position="36"/>
    </location>
</feature>